<protein>
    <recommendedName>
        <fullName evidence="3">DNA topoisomerase</fullName>
        <ecNumber evidence="3">5.6.2.1</ecNumber>
    </recommendedName>
</protein>
<dbReference type="GO" id="GO:0006265">
    <property type="term" value="P:DNA topological change"/>
    <property type="evidence" value="ECO:0007669"/>
    <property type="project" value="InterPro"/>
</dbReference>
<reference evidence="10" key="1">
    <citation type="journal article" date="2012" name="PLoS ONE">
        <title>Gene sets for utilization of primary and secondary nutrition supplies in the distal gut of endangered iberian lynx.</title>
        <authorList>
            <person name="Alcaide M."/>
            <person name="Messina E."/>
            <person name="Richter M."/>
            <person name="Bargiela R."/>
            <person name="Peplies J."/>
            <person name="Huws S.A."/>
            <person name="Newbold C.J."/>
            <person name="Golyshin P.N."/>
            <person name="Simon M.A."/>
            <person name="Lopez G."/>
            <person name="Yakimov M.M."/>
            <person name="Ferrer M."/>
        </authorList>
    </citation>
    <scope>NUCLEOTIDE SEQUENCE</scope>
</reference>
<evidence type="ECO:0000256" key="6">
    <source>
        <dbReference type="ARBA" id="ARBA00023125"/>
    </source>
</evidence>
<keyword evidence="5" id="KW-0799">Topoisomerase</keyword>
<dbReference type="EMBL" id="AMCI01000004">
    <property type="protein sequence ID" value="EJX11118.1"/>
    <property type="molecule type" value="Genomic_DNA"/>
</dbReference>
<dbReference type="Gene3D" id="1.10.460.10">
    <property type="entry name" value="Topoisomerase I, domain 2"/>
    <property type="match status" value="1"/>
</dbReference>
<dbReference type="Gene3D" id="3.40.50.140">
    <property type="match status" value="1"/>
</dbReference>
<dbReference type="GO" id="GO:0046872">
    <property type="term" value="F:metal ion binding"/>
    <property type="evidence" value="ECO:0007669"/>
    <property type="project" value="UniProtKB-KW"/>
</dbReference>
<keyword evidence="4" id="KW-0479">Metal-binding</keyword>
<evidence type="ECO:0000256" key="8">
    <source>
        <dbReference type="SAM" id="MobiDB-lite"/>
    </source>
</evidence>
<dbReference type="GO" id="GO:0043597">
    <property type="term" value="C:cytoplasmic replication fork"/>
    <property type="evidence" value="ECO:0007669"/>
    <property type="project" value="TreeGrafter"/>
</dbReference>
<dbReference type="GO" id="GO:0006310">
    <property type="term" value="P:DNA recombination"/>
    <property type="evidence" value="ECO:0007669"/>
    <property type="project" value="TreeGrafter"/>
</dbReference>
<feature type="domain" description="Topo IA-type catalytic" evidence="9">
    <location>
        <begin position="199"/>
        <end position="669"/>
    </location>
</feature>
<keyword evidence="7 10" id="KW-0413">Isomerase</keyword>
<dbReference type="InterPro" id="IPR023405">
    <property type="entry name" value="Topo_IA_core_domain"/>
</dbReference>
<evidence type="ECO:0000259" key="9">
    <source>
        <dbReference type="PROSITE" id="PS52039"/>
    </source>
</evidence>
<accession>J9H4U6</accession>
<dbReference type="PRINTS" id="PR00417">
    <property type="entry name" value="PRTPISMRASEI"/>
</dbReference>
<proteinExistence type="inferred from homology"/>
<dbReference type="InterPro" id="IPR013826">
    <property type="entry name" value="Topo_IA_cen_sub3"/>
</dbReference>
<dbReference type="Pfam" id="PF01751">
    <property type="entry name" value="Toprim"/>
    <property type="match status" value="1"/>
</dbReference>
<dbReference type="CDD" id="cd00186">
    <property type="entry name" value="TOP1Ac"/>
    <property type="match status" value="1"/>
</dbReference>
<dbReference type="InterPro" id="IPR000380">
    <property type="entry name" value="Topo_IA"/>
</dbReference>
<evidence type="ECO:0000256" key="3">
    <source>
        <dbReference type="ARBA" id="ARBA00012891"/>
    </source>
</evidence>
<feature type="region of interest" description="Disordered" evidence="8">
    <location>
        <begin position="286"/>
        <end position="315"/>
    </location>
</feature>
<dbReference type="InterPro" id="IPR003601">
    <property type="entry name" value="Topo_IA_2"/>
</dbReference>
<evidence type="ECO:0000256" key="7">
    <source>
        <dbReference type="ARBA" id="ARBA00023235"/>
    </source>
</evidence>
<feature type="compositionally biased region" description="Basic and acidic residues" evidence="8">
    <location>
        <begin position="295"/>
        <end position="307"/>
    </location>
</feature>
<sequence>MSRFAYFPTNIQKTTHQGTSPPDSFSNFFYFRTFAGPYNSKKEIKNHIMIVCIAEKPSVARDIAAVLGATHSHPGYIEGNGYQVTWTFGHLCTLKEPHEYTPSWKAWSLSSLPMIPPRFGIKLIPDPGIEKQFHIIEGLMQKADEIINCGDAGQEGELIQRWVMQKAGARCPVKRLWISSLTEEAIREGFSKLKDQREFQPLYEAGLSRAIGDWVLGMNATRLYTLKYGQNRQVLSIGRVQTPTLALIVKRQEEIEHFTPQQYWVLATTYRDTNFTALVRKSDEELAQEASDAQENPKKAKKPEENRGIPPITDRATGEALLERIRQVPFTVTEVSKKQGTEAPPRLFDLTSLQVECNKKFGYSADETLKLIQSLYEKKVTTYPRVDTTFLSDDIYPKCPSILAGLKPYEQWTAPLAGRTLVKSKKVFDNAKVTDHHAIIPTGQPPLNLTDMEKRVFDLVARRFIAVFYPDCRFATTTVIGEADSIEFKTTGKQILDLGWRVLFTKPQTNLPEGMTDPDADPKEGDEERTLPAFVKGESGPHLPRLDEKWTQPPRPYTEATLLRAMETAGKLVENDELRDALKENGIGRPSTRAAIIETLFKRHYIRKERKNLIATPTGMELIGLIHEELLKSAELTGIWEKKLREIEKKSYDAATFLNELKQMVSEIVYSVLSDNTNRRVTVLEDAPAKGSPKKSTSQKGNNGKTASRPTEKSAKPMASQKAASGKTTAKKKTLNGDVLIGTPCPLCGKGVLIKGKTAYGCSEWKNGCTYRKPFE</sequence>
<dbReference type="EC" id="5.6.2.1" evidence="3"/>
<dbReference type="InterPro" id="IPR034144">
    <property type="entry name" value="TOPRIM_TopoIII"/>
</dbReference>
<gene>
    <name evidence="10" type="ORF">EVA_00149</name>
</gene>
<dbReference type="Gene3D" id="1.10.290.10">
    <property type="entry name" value="Topoisomerase I, domain 4"/>
    <property type="match status" value="1"/>
</dbReference>
<organism evidence="10">
    <name type="scientific">gut metagenome</name>
    <dbReference type="NCBI Taxonomy" id="749906"/>
    <lineage>
        <taxon>unclassified sequences</taxon>
        <taxon>metagenomes</taxon>
        <taxon>organismal metagenomes</taxon>
    </lineage>
</organism>
<dbReference type="Gene3D" id="2.70.20.10">
    <property type="entry name" value="Topoisomerase I, domain 3"/>
    <property type="match status" value="1"/>
</dbReference>
<name>J9H4U6_9ZZZZ</name>
<dbReference type="Pfam" id="PF01131">
    <property type="entry name" value="Topoisom_bac"/>
    <property type="match status" value="1"/>
</dbReference>
<comment type="caution">
    <text evidence="10">The sequence shown here is derived from an EMBL/GenBank/DDBJ whole genome shotgun (WGS) entry which is preliminary data.</text>
</comment>
<dbReference type="InterPro" id="IPR013825">
    <property type="entry name" value="Topo_IA_cen_sub2"/>
</dbReference>
<dbReference type="PANTHER" id="PTHR11390">
    <property type="entry name" value="PROKARYOTIC DNA TOPOISOMERASE"/>
    <property type="match status" value="1"/>
</dbReference>
<evidence type="ECO:0000256" key="5">
    <source>
        <dbReference type="ARBA" id="ARBA00023029"/>
    </source>
</evidence>
<dbReference type="NCBIfam" id="TIGR01056">
    <property type="entry name" value="topB"/>
    <property type="match status" value="1"/>
</dbReference>
<evidence type="ECO:0000256" key="4">
    <source>
        <dbReference type="ARBA" id="ARBA00022723"/>
    </source>
</evidence>
<evidence type="ECO:0000256" key="2">
    <source>
        <dbReference type="ARBA" id="ARBA00009446"/>
    </source>
</evidence>
<dbReference type="AlphaFoldDB" id="J9H4U6"/>
<keyword evidence="6" id="KW-0238">DNA-binding</keyword>
<dbReference type="InterPro" id="IPR013497">
    <property type="entry name" value="Topo_IA_cen"/>
</dbReference>
<dbReference type="InterPro" id="IPR003602">
    <property type="entry name" value="Topo_IA_DNA-bd_dom"/>
</dbReference>
<dbReference type="InterPro" id="IPR005738">
    <property type="entry name" value="TopoIII"/>
</dbReference>
<dbReference type="InterPro" id="IPR013824">
    <property type="entry name" value="Topo_IA_cen_sub1"/>
</dbReference>
<dbReference type="PANTHER" id="PTHR11390:SF21">
    <property type="entry name" value="DNA TOPOISOMERASE 3-ALPHA"/>
    <property type="match status" value="1"/>
</dbReference>
<evidence type="ECO:0000256" key="1">
    <source>
        <dbReference type="ARBA" id="ARBA00000213"/>
    </source>
</evidence>
<feature type="compositionally biased region" description="Polar residues" evidence="8">
    <location>
        <begin position="694"/>
        <end position="709"/>
    </location>
</feature>
<comment type="similarity">
    <text evidence="2">Belongs to the type IA topoisomerase family.</text>
</comment>
<dbReference type="SMART" id="SM00493">
    <property type="entry name" value="TOPRIM"/>
    <property type="match status" value="1"/>
</dbReference>
<comment type="catalytic activity">
    <reaction evidence="1">
        <text>ATP-independent breakage of single-stranded DNA, followed by passage and rejoining.</text>
        <dbReference type="EC" id="5.6.2.1"/>
    </reaction>
</comment>
<dbReference type="PROSITE" id="PS52039">
    <property type="entry name" value="TOPO_IA_2"/>
    <property type="match status" value="1"/>
</dbReference>
<feature type="region of interest" description="Disordered" evidence="8">
    <location>
        <begin position="685"/>
        <end position="730"/>
    </location>
</feature>
<dbReference type="SMART" id="SM00437">
    <property type="entry name" value="TOP1Ac"/>
    <property type="match status" value="1"/>
</dbReference>
<dbReference type="NCBIfam" id="NF005829">
    <property type="entry name" value="PRK07726.1"/>
    <property type="match status" value="1"/>
</dbReference>
<dbReference type="GO" id="GO:0003917">
    <property type="term" value="F:DNA topoisomerase type I (single strand cut, ATP-independent) activity"/>
    <property type="evidence" value="ECO:0007669"/>
    <property type="project" value="UniProtKB-EC"/>
</dbReference>
<dbReference type="GO" id="GO:0006281">
    <property type="term" value="P:DNA repair"/>
    <property type="evidence" value="ECO:0007669"/>
    <property type="project" value="TreeGrafter"/>
</dbReference>
<dbReference type="SMART" id="SM00436">
    <property type="entry name" value="TOP1Bc"/>
    <property type="match status" value="1"/>
</dbReference>
<evidence type="ECO:0000313" key="10">
    <source>
        <dbReference type="EMBL" id="EJX11118.1"/>
    </source>
</evidence>
<dbReference type="GO" id="GO:0003677">
    <property type="term" value="F:DNA binding"/>
    <property type="evidence" value="ECO:0007669"/>
    <property type="project" value="UniProtKB-KW"/>
</dbReference>
<dbReference type="SUPFAM" id="SSF56712">
    <property type="entry name" value="Prokaryotic type I DNA topoisomerase"/>
    <property type="match status" value="1"/>
</dbReference>
<dbReference type="InterPro" id="IPR006171">
    <property type="entry name" value="TOPRIM_dom"/>
</dbReference>
<dbReference type="CDD" id="cd03362">
    <property type="entry name" value="TOPRIM_TopoIA_TopoIII"/>
    <property type="match status" value="1"/>
</dbReference>